<sequence>MIDPESLEALEAVVDAGSLSAAAGQLNKAVSAVGYHLRRLEEQIGVPLLDRSGYRLALTPEGKSVLAEGRPILERLRALGTFAERYHGGWEHQLRIVYDGALPAEVVIGAINALVEAGAPTHIELNVAYLGAVPFEFDRKQADVMIATAWEPRLDLIGHRLATLGFSLCCAAGHPLTMRTNVSLEELQRETELIIPGLAEDRSFDARHFRSRRILKVSDFNTKLIAIRRGLGFGWLPDYLASDLVRKGNLARVRLEGGNSYELQPVFALHRGAAPGRARQMLLDMLLLATWDTYVKPE</sequence>
<dbReference type="HOGENOM" id="CLU_039613_35_0_5"/>
<dbReference type="PROSITE" id="PS50931">
    <property type="entry name" value="HTH_LYSR"/>
    <property type="match status" value="1"/>
</dbReference>
<feature type="domain" description="HTH lysR-type" evidence="5">
    <location>
        <begin position="2"/>
        <end position="59"/>
    </location>
</feature>
<proteinExistence type="inferred from homology"/>
<dbReference type="DNASU" id="3916784"/>
<dbReference type="AlphaFoldDB" id="Q2G5H2"/>
<dbReference type="InterPro" id="IPR005119">
    <property type="entry name" value="LysR_subst-bd"/>
</dbReference>
<dbReference type="Gene3D" id="3.40.190.290">
    <property type="match status" value="1"/>
</dbReference>
<evidence type="ECO:0000256" key="2">
    <source>
        <dbReference type="ARBA" id="ARBA00023015"/>
    </source>
</evidence>
<dbReference type="GO" id="GO:0003700">
    <property type="term" value="F:DNA-binding transcription factor activity"/>
    <property type="evidence" value="ECO:0007669"/>
    <property type="project" value="InterPro"/>
</dbReference>
<gene>
    <name evidence="6" type="ordered locus">Saro_2465</name>
</gene>
<evidence type="ECO:0000256" key="3">
    <source>
        <dbReference type="ARBA" id="ARBA00023125"/>
    </source>
</evidence>
<evidence type="ECO:0000256" key="4">
    <source>
        <dbReference type="ARBA" id="ARBA00023163"/>
    </source>
</evidence>
<dbReference type="GO" id="GO:0000976">
    <property type="term" value="F:transcription cis-regulatory region binding"/>
    <property type="evidence" value="ECO:0007669"/>
    <property type="project" value="TreeGrafter"/>
</dbReference>
<dbReference type="Proteomes" id="UP000009134">
    <property type="component" value="Chromosome"/>
</dbReference>
<comment type="similarity">
    <text evidence="1">Belongs to the LysR transcriptional regulatory family.</text>
</comment>
<evidence type="ECO:0000313" key="6">
    <source>
        <dbReference type="EMBL" id="ABD26901.1"/>
    </source>
</evidence>
<evidence type="ECO:0000259" key="5">
    <source>
        <dbReference type="PROSITE" id="PS50931"/>
    </source>
</evidence>
<dbReference type="RefSeq" id="WP_011446107.1">
    <property type="nucleotide sequence ID" value="NC_007794.1"/>
</dbReference>
<dbReference type="PANTHER" id="PTHR30126">
    <property type="entry name" value="HTH-TYPE TRANSCRIPTIONAL REGULATOR"/>
    <property type="match status" value="1"/>
</dbReference>
<accession>Q2G5H2</accession>
<dbReference type="SUPFAM" id="SSF53850">
    <property type="entry name" value="Periplasmic binding protein-like II"/>
    <property type="match status" value="1"/>
</dbReference>
<dbReference type="STRING" id="279238.Saro_2465"/>
<keyword evidence="3" id="KW-0238">DNA-binding</keyword>
<reference evidence="7" key="1">
    <citation type="submission" date="2006-01" db="EMBL/GenBank/DDBJ databases">
        <title>Complete sequence of Novosphingobium aromaticivorans DSM 12444.</title>
        <authorList>
            <consortium name="US DOE Joint Genome Institute"/>
            <person name="Copeland A."/>
            <person name="Lucas S."/>
            <person name="Lapidus A."/>
            <person name="Barry K."/>
            <person name="Detter J.C."/>
            <person name="Glavina T."/>
            <person name="Hammon N."/>
            <person name="Israni S."/>
            <person name="Pitluck S."/>
            <person name="Chain P."/>
            <person name="Malfatti S."/>
            <person name="Shin M."/>
            <person name="Vergez L."/>
            <person name="Schmutz J."/>
            <person name="Larimer F."/>
            <person name="Land M."/>
            <person name="Kyrpides N."/>
            <person name="Ivanova N."/>
            <person name="Fredrickson J."/>
            <person name="Balkwill D."/>
            <person name="Romine M.F."/>
            <person name="Richardson P."/>
        </authorList>
    </citation>
    <scope>NUCLEOTIDE SEQUENCE [LARGE SCALE GENOMIC DNA]</scope>
    <source>
        <strain evidence="7">ATCC 700278 / DSM 12444 / CCUG 56034 / CIP 105152 / NBRC 16084 / F199</strain>
    </source>
</reference>
<dbReference type="InterPro" id="IPR036388">
    <property type="entry name" value="WH-like_DNA-bd_sf"/>
</dbReference>
<dbReference type="SUPFAM" id="SSF46785">
    <property type="entry name" value="Winged helix' DNA-binding domain"/>
    <property type="match status" value="1"/>
</dbReference>
<evidence type="ECO:0000313" key="7">
    <source>
        <dbReference type="Proteomes" id="UP000009134"/>
    </source>
</evidence>
<dbReference type="PANTHER" id="PTHR30126:SF4">
    <property type="entry name" value="LYSR FAMILY TRANSCRIPTIONAL REGULATOR"/>
    <property type="match status" value="1"/>
</dbReference>
<organism evidence="6 7">
    <name type="scientific">Novosphingobium aromaticivorans (strain ATCC 700278 / DSM 12444 / CCUG 56034 / CIP 105152 / NBRC 16084 / F199)</name>
    <dbReference type="NCBI Taxonomy" id="279238"/>
    <lineage>
        <taxon>Bacteria</taxon>
        <taxon>Pseudomonadati</taxon>
        <taxon>Pseudomonadota</taxon>
        <taxon>Alphaproteobacteria</taxon>
        <taxon>Sphingomonadales</taxon>
        <taxon>Sphingomonadaceae</taxon>
        <taxon>Novosphingobium</taxon>
    </lineage>
</organism>
<dbReference type="InterPro" id="IPR036390">
    <property type="entry name" value="WH_DNA-bd_sf"/>
</dbReference>
<dbReference type="KEGG" id="nar:Saro_2465"/>
<dbReference type="Gene3D" id="1.10.10.10">
    <property type="entry name" value="Winged helix-like DNA-binding domain superfamily/Winged helix DNA-binding domain"/>
    <property type="match status" value="1"/>
</dbReference>
<evidence type="ECO:0000256" key="1">
    <source>
        <dbReference type="ARBA" id="ARBA00009437"/>
    </source>
</evidence>
<name>Q2G5H2_NOVAD</name>
<dbReference type="eggNOG" id="COG0583">
    <property type="taxonomic scope" value="Bacteria"/>
</dbReference>
<keyword evidence="2" id="KW-0805">Transcription regulation</keyword>
<dbReference type="Pfam" id="PF00126">
    <property type="entry name" value="HTH_1"/>
    <property type="match status" value="1"/>
</dbReference>
<dbReference type="InterPro" id="IPR000847">
    <property type="entry name" value="LysR_HTH_N"/>
</dbReference>
<dbReference type="Pfam" id="PF03466">
    <property type="entry name" value="LysR_substrate"/>
    <property type="match status" value="1"/>
</dbReference>
<protein>
    <submittedName>
        <fullName evidence="6">Transcriptional regulator, LysR family</fullName>
    </submittedName>
</protein>
<keyword evidence="4" id="KW-0804">Transcription</keyword>
<keyword evidence="7" id="KW-1185">Reference proteome</keyword>
<dbReference type="EMBL" id="CP000248">
    <property type="protein sequence ID" value="ABD26901.1"/>
    <property type="molecule type" value="Genomic_DNA"/>
</dbReference>